<keyword evidence="1" id="KW-0732">Signal</keyword>
<dbReference type="AlphaFoldDB" id="A0AAE3CL16"/>
<comment type="caution">
    <text evidence="2">The sequence shown here is derived from an EMBL/GenBank/DDBJ whole genome shotgun (WGS) entry which is preliminary data.</text>
</comment>
<reference evidence="2" key="1">
    <citation type="journal article" date="2021" name="ISME J.">
        <title>Genomic evolution of the class Acidithiobacillia: deep-branching Proteobacteria living in extreme acidic conditions.</title>
        <authorList>
            <person name="Moya-Beltran A."/>
            <person name="Beard S."/>
            <person name="Rojas-Villalobos C."/>
            <person name="Issotta F."/>
            <person name="Gallardo Y."/>
            <person name="Ulloa R."/>
            <person name="Giaveno A."/>
            <person name="Degli Esposti M."/>
            <person name="Johnson D.B."/>
            <person name="Quatrini R."/>
        </authorList>
    </citation>
    <scope>NUCLEOTIDE SEQUENCE</scope>
    <source>
        <strain evidence="2">VAN18-1</strain>
    </source>
</reference>
<proteinExistence type="predicted"/>
<keyword evidence="3" id="KW-1185">Reference proteome</keyword>
<evidence type="ECO:0000313" key="2">
    <source>
        <dbReference type="EMBL" id="MBU2789065.1"/>
    </source>
</evidence>
<organism evidence="2 3">
    <name type="scientific">Igneacidithiobacillus copahuensis</name>
    <dbReference type="NCBI Taxonomy" id="2724909"/>
    <lineage>
        <taxon>Bacteria</taxon>
        <taxon>Pseudomonadati</taxon>
        <taxon>Pseudomonadota</taxon>
        <taxon>Acidithiobacillia</taxon>
        <taxon>Acidithiobacillales</taxon>
        <taxon>Acidithiobacillaceae</taxon>
        <taxon>Igneacidithiobacillus</taxon>
    </lineage>
</organism>
<dbReference type="EMBL" id="JAAXYO010000182">
    <property type="protein sequence ID" value="MBU2789065.1"/>
    <property type="molecule type" value="Genomic_DNA"/>
</dbReference>
<evidence type="ECO:0000256" key="1">
    <source>
        <dbReference type="SAM" id="SignalP"/>
    </source>
</evidence>
<feature type="chain" id="PRO_5042000732" evidence="1">
    <location>
        <begin position="21"/>
        <end position="53"/>
    </location>
</feature>
<name>A0AAE3CL16_9PROT</name>
<sequence>MIKTLVIAVAVLLAPTIAGAADWYVYNGMTHSCRAAAALASAKDFLAFATPYS</sequence>
<gene>
    <name evidence="2" type="ORF">HFQ13_12765</name>
</gene>
<feature type="signal peptide" evidence="1">
    <location>
        <begin position="1"/>
        <end position="20"/>
    </location>
</feature>
<protein>
    <submittedName>
        <fullName evidence="2">Uncharacterized protein</fullName>
    </submittedName>
</protein>
<dbReference type="RefSeq" id="WP_215873459.1">
    <property type="nucleotide sequence ID" value="NZ_JAAXYO010000182.1"/>
</dbReference>
<accession>A0AAE3CL16</accession>
<evidence type="ECO:0000313" key="3">
    <source>
        <dbReference type="Proteomes" id="UP001197378"/>
    </source>
</evidence>
<dbReference type="Proteomes" id="UP001197378">
    <property type="component" value="Unassembled WGS sequence"/>
</dbReference>